<evidence type="ECO:0000256" key="3">
    <source>
        <dbReference type="ARBA" id="ARBA00022833"/>
    </source>
</evidence>
<proteinExistence type="predicted"/>
<dbReference type="PROSITE" id="PS51133">
    <property type="entry name" value="ZF_TFIIS_2"/>
    <property type="match status" value="1"/>
</dbReference>
<evidence type="ECO:0000256" key="1">
    <source>
        <dbReference type="ARBA" id="ARBA00022723"/>
    </source>
</evidence>
<dbReference type="InterPro" id="IPR001222">
    <property type="entry name" value="Znf_TFIIS"/>
</dbReference>
<dbReference type="AlphaFoldDB" id="A0A6C0HVT9"/>
<accession>A0A6C0HVT9</accession>
<dbReference type="PANTHER" id="PTHR11477:SF0">
    <property type="entry name" value="IP08861P-RELATED"/>
    <property type="match status" value="1"/>
</dbReference>
<dbReference type="SMART" id="SM00440">
    <property type="entry name" value="ZnF_C2C2"/>
    <property type="match status" value="1"/>
</dbReference>
<keyword evidence="2" id="KW-0863">Zinc-finger</keyword>
<name>A0A6C0HVT9_9ZZZZ</name>
<dbReference type="Gene3D" id="2.20.25.10">
    <property type="match status" value="1"/>
</dbReference>
<evidence type="ECO:0000256" key="2">
    <source>
        <dbReference type="ARBA" id="ARBA00022771"/>
    </source>
</evidence>
<dbReference type="CDD" id="cd13749">
    <property type="entry name" value="Zn-ribbon_TFIIS"/>
    <property type="match status" value="1"/>
</dbReference>
<organism evidence="5">
    <name type="scientific">viral metagenome</name>
    <dbReference type="NCBI Taxonomy" id="1070528"/>
    <lineage>
        <taxon>unclassified sequences</taxon>
        <taxon>metagenomes</taxon>
        <taxon>organismal metagenomes</taxon>
    </lineage>
</organism>
<dbReference type="GO" id="GO:0008270">
    <property type="term" value="F:zinc ion binding"/>
    <property type="evidence" value="ECO:0007669"/>
    <property type="project" value="UniProtKB-KW"/>
</dbReference>
<dbReference type="InterPro" id="IPR036575">
    <property type="entry name" value="TFIIS_cen_dom_sf"/>
</dbReference>
<sequence>MYVIHNPEEFRNNVRVKIMASLSKEIETTEGGTSVGDRRSPSGDEGDLCFLELCCGNIEKGIYNYAIQEATKKHIVKKWENQSFVHLYMDKLRSVYINLTSAELIEKIKSHEILPQQIAFMSHHEMNPSKWKQLIERKMMRDASKLNCNIQANTDMYTCSRCKSKKTIYYEMATRSADEQMTIFITCLDCGKNWKR</sequence>
<dbReference type="Gene3D" id="1.10.472.30">
    <property type="entry name" value="Transcription elongation factor S-II, central domain"/>
    <property type="match status" value="1"/>
</dbReference>
<reference evidence="5" key="1">
    <citation type="journal article" date="2020" name="Nature">
        <title>Giant virus diversity and host interactions through global metagenomics.</title>
        <authorList>
            <person name="Schulz F."/>
            <person name="Roux S."/>
            <person name="Paez-Espino D."/>
            <person name="Jungbluth S."/>
            <person name="Walsh D.A."/>
            <person name="Denef V.J."/>
            <person name="McMahon K.D."/>
            <person name="Konstantinidis K.T."/>
            <person name="Eloe-Fadrosh E.A."/>
            <person name="Kyrpides N.C."/>
            <person name="Woyke T."/>
        </authorList>
    </citation>
    <scope>NUCLEOTIDE SEQUENCE</scope>
    <source>
        <strain evidence="5">GVMAG-M-3300023184-16</strain>
    </source>
</reference>
<dbReference type="EMBL" id="MN740015">
    <property type="protein sequence ID" value="QHT83993.1"/>
    <property type="molecule type" value="Genomic_DNA"/>
</dbReference>
<dbReference type="PANTHER" id="PTHR11477">
    <property type="entry name" value="TRANSCRIPTION FACTOR S-II ZINC FINGER DOMAIN-CONTAINING PROTEIN"/>
    <property type="match status" value="1"/>
</dbReference>
<dbReference type="SUPFAM" id="SSF57783">
    <property type="entry name" value="Zinc beta-ribbon"/>
    <property type="match status" value="1"/>
</dbReference>
<keyword evidence="3" id="KW-0862">Zinc</keyword>
<dbReference type="InterPro" id="IPR003618">
    <property type="entry name" value="TFIIS_cen_dom"/>
</dbReference>
<keyword evidence="1" id="KW-0479">Metal-binding</keyword>
<dbReference type="Pfam" id="PF01096">
    <property type="entry name" value="Zn_ribbon_TFIIS"/>
    <property type="match status" value="1"/>
</dbReference>
<dbReference type="GO" id="GO:0003676">
    <property type="term" value="F:nucleic acid binding"/>
    <property type="evidence" value="ECO:0007669"/>
    <property type="project" value="InterPro"/>
</dbReference>
<dbReference type="GO" id="GO:0006351">
    <property type="term" value="P:DNA-templated transcription"/>
    <property type="evidence" value="ECO:0007669"/>
    <property type="project" value="InterPro"/>
</dbReference>
<feature type="domain" description="TFIIS-type" evidence="4">
    <location>
        <begin position="155"/>
        <end position="195"/>
    </location>
</feature>
<protein>
    <recommendedName>
        <fullName evidence="4">TFIIS-type domain-containing protein</fullName>
    </recommendedName>
</protein>
<evidence type="ECO:0000313" key="5">
    <source>
        <dbReference type="EMBL" id="QHT83993.1"/>
    </source>
</evidence>
<evidence type="ECO:0000259" key="4">
    <source>
        <dbReference type="PROSITE" id="PS51133"/>
    </source>
</evidence>
<dbReference type="Pfam" id="PF07500">
    <property type="entry name" value="TFIIS_M"/>
    <property type="match status" value="1"/>
</dbReference>
<dbReference type="SUPFAM" id="SSF46942">
    <property type="entry name" value="Elongation factor TFIIS domain 2"/>
    <property type="match status" value="1"/>
</dbReference>
<dbReference type="GO" id="GO:0005634">
    <property type="term" value="C:nucleus"/>
    <property type="evidence" value="ECO:0007669"/>
    <property type="project" value="TreeGrafter"/>
</dbReference>